<accession>A0A1N6M9B4</accession>
<dbReference type="EMBL" id="FSSB01000024">
    <property type="protein sequence ID" value="SIO96035.1"/>
    <property type="molecule type" value="Genomic_DNA"/>
</dbReference>
<dbReference type="Proteomes" id="UP000515264">
    <property type="component" value="Chromosome 1"/>
</dbReference>
<dbReference type="Proteomes" id="UP000184774">
    <property type="component" value="Unassembled WGS sequence"/>
</dbReference>
<organism evidence="3 4">
    <name type="scientific">Vibrio spartinae</name>
    <dbReference type="NCBI Taxonomy" id="1918945"/>
    <lineage>
        <taxon>Bacteria</taxon>
        <taxon>Pseudomonadati</taxon>
        <taxon>Pseudomonadota</taxon>
        <taxon>Gammaproteobacteria</taxon>
        <taxon>Vibrionales</taxon>
        <taxon>Vibrionaceae</taxon>
        <taxon>Vibrio</taxon>
    </lineage>
</organism>
<gene>
    <name evidence="3" type="ORF">VSP9026_03791</name>
    <name evidence="2" type="ORF">Vspart_01081</name>
</gene>
<dbReference type="InterPro" id="IPR016087">
    <property type="entry name" value="Chalcone_isomerase"/>
</dbReference>
<reference evidence="2 5" key="3">
    <citation type="journal article" date="2020" name="J. Nat. Prod.">
        <title>Genomics-Metabolomics Profiling Disclosed Marine Vibrio spartinae 3.6 as a Producer of a New Branched Side Chain Prodigiosin.</title>
        <authorList>
            <person name="Vitale G.A."/>
            <person name="Sciarretta M."/>
            <person name="Palma Esposito F."/>
            <person name="January G.G."/>
            <person name="Giaccio M."/>
            <person name="Bunk B."/>
            <person name="Sproer C."/>
            <person name="Bajerski F."/>
            <person name="Power D."/>
            <person name="Festa C."/>
            <person name="Monti M.C."/>
            <person name="D'Auria M.V."/>
            <person name="de Pascale D."/>
        </authorList>
    </citation>
    <scope>NUCLEOTIDE SEQUENCE [LARGE SCALE GENOMIC DNA]</scope>
    <source>
        <strain evidence="2 5">3.6</strain>
    </source>
</reference>
<dbReference type="AlphaFoldDB" id="A0A1N6M9B4"/>
<evidence type="ECO:0000313" key="3">
    <source>
        <dbReference type="EMBL" id="SIO96035.1"/>
    </source>
</evidence>
<dbReference type="Pfam" id="PF16036">
    <property type="entry name" value="Chalcone_3"/>
    <property type="match status" value="1"/>
</dbReference>
<name>A0A1N6M9B4_9VIBR</name>
<evidence type="ECO:0000259" key="1">
    <source>
        <dbReference type="Pfam" id="PF16036"/>
    </source>
</evidence>
<sequence length="174" mass="20019">MILWIATVNGAELKGKASASWTDWPIVGQATLSWLWFDIYSSQLRTPDGHYEQVPNDVTPHPVALEIRYLRDISSKDLLEETQAQWERLGYDEAQTSAWLTLLAEMMPSVKTGERLVYVSDGRAGQLYYFNQQGQQRLLGNVENKQMNDTFLSIWLSPQAEHPKLRYQLIGMKQ</sequence>
<dbReference type="EMBL" id="CP046268">
    <property type="protein sequence ID" value="QMV13836.1"/>
    <property type="molecule type" value="Genomic_DNA"/>
</dbReference>
<protein>
    <recommendedName>
        <fullName evidence="1">Chalcone isomerase domain-containing protein</fullName>
    </recommendedName>
</protein>
<evidence type="ECO:0000313" key="4">
    <source>
        <dbReference type="Proteomes" id="UP000184774"/>
    </source>
</evidence>
<reference evidence="2" key="2">
    <citation type="submission" date="2019-11" db="EMBL/GenBank/DDBJ databases">
        <authorList>
            <person name="January G."/>
            <person name="Bunk B."/>
        </authorList>
    </citation>
    <scope>NUCLEOTIDE SEQUENCE</scope>
    <source>
        <strain evidence="2">3.6</strain>
    </source>
</reference>
<evidence type="ECO:0000313" key="5">
    <source>
        <dbReference type="Proteomes" id="UP000515264"/>
    </source>
</evidence>
<feature type="domain" description="Chalcone isomerase" evidence="1">
    <location>
        <begin position="8"/>
        <end position="171"/>
    </location>
</feature>
<proteinExistence type="predicted"/>
<reference evidence="3 4" key="1">
    <citation type="submission" date="2016-12" db="EMBL/GenBank/DDBJ databases">
        <authorList>
            <person name="Song W.-J."/>
            <person name="Kurnit D.M."/>
        </authorList>
    </citation>
    <scope>NUCLEOTIDE SEQUENCE [LARGE SCALE GENOMIC DNA]</scope>
    <source>
        <strain evidence="3 4">CECT 9026</strain>
    </source>
</reference>
<keyword evidence="5" id="KW-1185">Reference proteome</keyword>
<evidence type="ECO:0000313" key="2">
    <source>
        <dbReference type="EMBL" id="QMV13836.1"/>
    </source>
</evidence>